<dbReference type="CDD" id="cd02696">
    <property type="entry name" value="MurNAc-LAA"/>
    <property type="match status" value="1"/>
</dbReference>
<reference evidence="3 4" key="1">
    <citation type="submission" date="2019-07" db="EMBL/GenBank/DDBJ databases">
        <title>Whole genome shotgun sequence of Marinococcus halophilus NBRC 102359.</title>
        <authorList>
            <person name="Hosoyama A."/>
            <person name="Uohara A."/>
            <person name="Ohji S."/>
            <person name="Ichikawa N."/>
        </authorList>
    </citation>
    <scope>NUCLEOTIDE SEQUENCE [LARGE SCALE GENOMIC DNA]</scope>
    <source>
        <strain evidence="3 4">NBRC 102359</strain>
    </source>
</reference>
<accession>A0A510Y1E5</accession>
<dbReference type="InterPro" id="IPR050695">
    <property type="entry name" value="N-acetylmuramoyl_amidase_3"/>
</dbReference>
<dbReference type="AlphaFoldDB" id="A0A510Y1E5"/>
<dbReference type="SMART" id="SM00646">
    <property type="entry name" value="Ami_3"/>
    <property type="match status" value="1"/>
</dbReference>
<dbReference type="PANTHER" id="PTHR30404:SF0">
    <property type="entry name" value="N-ACETYLMURAMOYL-L-ALANINE AMIDASE AMIC"/>
    <property type="match status" value="1"/>
</dbReference>
<dbReference type="RefSeq" id="WP_094907771.1">
    <property type="nucleotide sequence ID" value="NZ_BJUN01000001.1"/>
</dbReference>
<dbReference type="Proteomes" id="UP000321051">
    <property type="component" value="Unassembled WGS sequence"/>
</dbReference>
<dbReference type="Pfam" id="PF01520">
    <property type="entry name" value="Amidase_3"/>
    <property type="match status" value="1"/>
</dbReference>
<dbReference type="GO" id="GO:0030288">
    <property type="term" value="C:outer membrane-bounded periplasmic space"/>
    <property type="evidence" value="ECO:0007669"/>
    <property type="project" value="TreeGrafter"/>
</dbReference>
<keyword evidence="4" id="KW-1185">Reference proteome</keyword>
<dbReference type="SUPFAM" id="SSF53187">
    <property type="entry name" value="Zn-dependent exopeptidases"/>
    <property type="match status" value="1"/>
</dbReference>
<organism evidence="3 4">
    <name type="scientific">Marinococcus halophilus</name>
    <dbReference type="NCBI Taxonomy" id="1371"/>
    <lineage>
        <taxon>Bacteria</taxon>
        <taxon>Bacillati</taxon>
        <taxon>Bacillota</taxon>
        <taxon>Bacilli</taxon>
        <taxon>Bacillales</taxon>
        <taxon>Bacillaceae</taxon>
        <taxon>Marinococcus</taxon>
    </lineage>
</organism>
<dbReference type="InterPro" id="IPR002508">
    <property type="entry name" value="MurNAc-LAA_cat"/>
</dbReference>
<dbReference type="PANTHER" id="PTHR30404">
    <property type="entry name" value="N-ACETYLMURAMOYL-L-ALANINE AMIDASE"/>
    <property type="match status" value="1"/>
</dbReference>
<evidence type="ECO:0000313" key="4">
    <source>
        <dbReference type="Proteomes" id="UP000321051"/>
    </source>
</evidence>
<sequence length="372" mass="41828">MTKRIAVGAGHGANTYGKRTPKFEDGSYMNEHDFNFPTAEYVREMLENEYEDVEVLQLGEEVRDVPLGDRTDKVNDWGADAYVSIHANALGNEWADPAPRGIETYVYESEPTGSVDLAENVHGEMIEKTGLYDRGVKAANFHVLRESHMSAILVECGFMDNREEAELLLSDDYRRTCAKAIVNGIAKKYGLQEKTKVESASTDESSCEEKDVETVKENVGDYRLESKVDDLRFYASPSWADAEQIGVVDEDRGFPTVKRKLKVEGGYQYEVENSNGDTFYITAAEKFVTLVEKDETPSYVGRRVESHYDGRVRFYNEPSWKDEDHVGSLTEGQGFPEIVEKVTVGNGKQFKAKNSNGDAYFVTANENFVQVV</sequence>
<dbReference type="GO" id="GO:0008745">
    <property type="term" value="F:N-acetylmuramoyl-L-alanine amidase activity"/>
    <property type="evidence" value="ECO:0007669"/>
    <property type="project" value="InterPro"/>
</dbReference>
<dbReference type="EMBL" id="BJUN01000001">
    <property type="protein sequence ID" value="GEK57145.1"/>
    <property type="molecule type" value="Genomic_DNA"/>
</dbReference>
<protein>
    <recommendedName>
        <fullName evidence="2">MurNAc-LAA domain-containing protein</fullName>
    </recommendedName>
</protein>
<dbReference type="Gene3D" id="3.40.630.40">
    <property type="entry name" value="Zn-dependent exopeptidases"/>
    <property type="match status" value="1"/>
</dbReference>
<evidence type="ECO:0000259" key="2">
    <source>
        <dbReference type="SMART" id="SM00646"/>
    </source>
</evidence>
<evidence type="ECO:0000313" key="3">
    <source>
        <dbReference type="EMBL" id="GEK57145.1"/>
    </source>
</evidence>
<comment type="caution">
    <text evidence="3">The sequence shown here is derived from an EMBL/GenBank/DDBJ whole genome shotgun (WGS) entry which is preliminary data.</text>
</comment>
<name>A0A510Y1E5_MARHA</name>
<dbReference type="OrthoDB" id="9763643at2"/>
<keyword evidence="1" id="KW-0378">Hydrolase</keyword>
<gene>
    <name evidence="3" type="ORF">MHA01_00500</name>
</gene>
<feature type="domain" description="MurNAc-LAA" evidence="2">
    <location>
        <begin position="71"/>
        <end position="186"/>
    </location>
</feature>
<evidence type="ECO:0000256" key="1">
    <source>
        <dbReference type="ARBA" id="ARBA00022801"/>
    </source>
</evidence>
<dbReference type="GO" id="GO:0009253">
    <property type="term" value="P:peptidoglycan catabolic process"/>
    <property type="evidence" value="ECO:0007669"/>
    <property type="project" value="InterPro"/>
</dbReference>
<proteinExistence type="predicted"/>